<dbReference type="InterPro" id="IPR001434">
    <property type="entry name" value="OmcB-like_DUF11"/>
</dbReference>
<organism evidence="3 4">
    <name type="scientific">Lipingzhangella halophila</name>
    <dbReference type="NCBI Taxonomy" id="1783352"/>
    <lineage>
        <taxon>Bacteria</taxon>
        <taxon>Bacillati</taxon>
        <taxon>Actinomycetota</taxon>
        <taxon>Actinomycetes</taxon>
        <taxon>Streptosporangiales</taxon>
        <taxon>Nocardiopsidaceae</taxon>
        <taxon>Lipingzhangella</taxon>
    </lineage>
</organism>
<dbReference type="AlphaFoldDB" id="A0A7W7RFA8"/>
<reference evidence="3 4" key="1">
    <citation type="submission" date="2020-08" db="EMBL/GenBank/DDBJ databases">
        <title>Sequencing the genomes of 1000 actinobacteria strains.</title>
        <authorList>
            <person name="Klenk H.-P."/>
        </authorList>
    </citation>
    <scope>NUCLEOTIDE SEQUENCE [LARGE SCALE GENOMIC DNA]</scope>
    <source>
        <strain evidence="3 4">DSM 102030</strain>
    </source>
</reference>
<dbReference type="RefSeq" id="WP_184576197.1">
    <property type="nucleotide sequence ID" value="NZ_JACHJT010000001.1"/>
</dbReference>
<keyword evidence="1" id="KW-0812">Transmembrane</keyword>
<evidence type="ECO:0000259" key="2">
    <source>
        <dbReference type="Pfam" id="PF01345"/>
    </source>
</evidence>
<protein>
    <submittedName>
        <fullName evidence="3">Putative repeat protein (TIGR01451 family)</fullName>
    </submittedName>
</protein>
<accession>A0A7W7RFA8</accession>
<name>A0A7W7RFA8_9ACTN</name>
<evidence type="ECO:0000313" key="3">
    <source>
        <dbReference type="EMBL" id="MBB4930785.1"/>
    </source>
</evidence>
<dbReference type="EMBL" id="JACHJT010000001">
    <property type="protein sequence ID" value="MBB4930785.1"/>
    <property type="molecule type" value="Genomic_DNA"/>
</dbReference>
<feature type="transmembrane region" description="Helical" evidence="1">
    <location>
        <begin position="190"/>
        <end position="210"/>
    </location>
</feature>
<dbReference type="Pfam" id="PF01345">
    <property type="entry name" value="DUF11"/>
    <property type="match status" value="1"/>
</dbReference>
<keyword evidence="4" id="KW-1185">Reference proteome</keyword>
<keyword evidence="1" id="KW-0472">Membrane</keyword>
<feature type="domain" description="DUF11" evidence="2">
    <location>
        <begin position="53"/>
        <end position="138"/>
    </location>
</feature>
<keyword evidence="1" id="KW-1133">Transmembrane helix</keyword>
<evidence type="ECO:0000313" key="4">
    <source>
        <dbReference type="Proteomes" id="UP000523007"/>
    </source>
</evidence>
<comment type="caution">
    <text evidence="3">The sequence shown here is derived from an EMBL/GenBank/DDBJ whole genome shotgun (WGS) entry which is preliminary data.</text>
</comment>
<dbReference type="Proteomes" id="UP000523007">
    <property type="component" value="Unassembled WGS sequence"/>
</dbReference>
<evidence type="ECO:0000256" key="1">
    <source>
        <dbReference type="SAM" id="Phobius"/>
    </source>
</evidence>
<sequence length="220" mass="22448">MVVGESVTSTLERCALGSVLAGVIIVAGALAPPATAQDGGKEGVPETGPPALSIDLNGEANRLAAGEEIEYTLSLANDGDHAVRGATLSQSLPEQLEVVSAGDAAEQSDGFVGWEVNLAPGEAVQRELRVRVGEDAGDEWRLATTACAQITAQSPPVVCATDASLLDARSPTESKPAPVAQESRLSPAKIAGVAVVLGVVIASIVAALVAQWRYRPAGRH</sequence>
<proteinExistence type="predicted"/>
<gene>
    <name evidence="3" type="ORF">F4561_001605</name>
</gene>